<dbReference type="SUPFAM" id="SSF46565">
    <property type="entry name" value="Chaperone J-domain"/>
    <property type="match status" value="1"/>
</dbReference>
<dbReference type="PATRIC" id="fig|330734.3.peg.2371"/>
<protein>
    <submittedName>
        <fullName evidence="4">Molecular chaperone DnaJ</fullName>
    </submittedName>
</protein>
<proteinExistence type="predicted"/>
<accession>A0A0H4I1U3</accession>
<evidence type="ECO:0000313" key="5">
    <source>
        <dbReference type="Proteomes" id="UP000036406"/>
    </source>
</evidence>
<gene>
    <name evidence="4" type="ORF">ABA45_11310</name>
</gene>
<evidence type="ECO:0000313" key="4">
    <source>
        <dbReference type="EMBL" id="AKO52919.1"/>
    </source>
</evidence>
<dbReference type="STRING" id="330734.ABA45_11310"/>
<dbReference type="Pfam" id="PF12339">
    <property type="entry name" value="DNAJ_related"/>
    <property type="match status" value="1"/>
</dbReference>
<feature type="region of interest" description="Disordered" evidence="2">
    <location>
        <begin position="1"/>
        <end position="23"/>
    </location>
</feature>
<keyword evidence="5" id="KW-1185">Reference proteome</keyword>
<evidence type="ECO:0000256" key="2">
    <source>
        <dbReference type="SAM" id="MobiDB-lite"/>
    </source>
</evidence>
<keyword evidence="1" id="KW-0143">Chaperone</keyword>
<organism evidence="4 5">
    <name type="scientific">Marinobacter psychrophilus</name>
    <dbReference type="NCBI Taxonomy" id="330734"/>
    <lineage>
        <taxon>Bacteria</taxon>
        <taxon>Pseudomonadati</taxon>
        <taxon>Pseudomonadota</taxon>
        <taxon>Gammaproteobacteria</taxon>
        <taxon>Pseudomonadales</taxon>
        <taxon>Marinobacteraceae</taxon>
        <taxon>Marinobacter</taxon>
    </lineage>
</organism>
<sequence>MTNTSTPKQPGAITHPGDPRPHEALQSHIAHLQVALEHELRQASGGLSEYTLIKKLQQPPWQLLGEVRFDQPEPLYQVHFLLFHTLYKLRDQLAEDGETLAISPMLTRLENRPEEPRHELSDQSPLAQVDSLRAFYLDLNQYRLSTEQIHAILDNFYAGHRGANHYHDTSEVAAAANCLGYGDRPMPDCFHEVKQRFRRAVMQAHPDRGGSTEQIQKLNAAFAVIRQHYRGRD</sequence>
<dbReference type="EMBL" id="CP011494">
    <property type="protein sequence ID" value="AKO52919.1"/>
    <property type="molecule type" value="Genomic_DNA"/>
</dbReference>
<dbReference type="InterPro" id="IPR036869">
    <property type="entry name" value="J_dom_sf"/>
</dbReference>
<reference evidence="4 5" key="1">
    <citation type="submission" date="2015-05" db="EMBL/GenBank/DDBJ databases">
        <title>Complete genome of Marinobacter psychrophilus strain 20041T isolated from sea-ice of the Canadian Basin.</title>
        <authorList>
            <person name="Song L."/>
            <person name="Ren L."/>
            <person name="Yu Y."/>
            <person name="Wang X."/>
        </authorList>
    </citation>
    <scope>NUCLEOTIDE SEQUENCE [LARGE SCALE GENOMIC DNA]</scope>
    <source>
        <strain evidence="4 5">20041</strain>
    </source>
</reference>
<dbReference type="InterPro" id="IPR021059">
    <property type="entry name" value="DnaJ-related_N"/>
</dbReference>
<dbReference type="Proteomes" id="UP000036406">
    <property type="component" value="Chromosome"/>
</dbReference>
<evidence type="ECO:0000259" key="3">
    <source>
        <dbReference type="Pfam" id="PF12339"/>
    </source>
</evidence>
<dbReference type="Gene3D" id="1.10.287.110">
    <property type="entry name" value="DnaJ domain"/>
    <property type="match status" value="1"/>
</dbReference>
<feature type="domain" description="DnaJ-related protein N-terminal" evidence="3">
    <location>
        <begin position="31"/>
        <end position="158"/>
    </location>
</feature>
<dbReference type="KEGG" id="mpq:ABA45_11310"/>
<dbReference type="AlphaFoldDB" id="A0A0H4I1U3"/>
<name>A0A0H4I1U3_9GAMM</name>
<evidence type="ECO:0000256" key="1">
    <source>
        <dbReference type="ARBA" id="ARBA00023186"/>
    </source>
</evidence>